<dbReference type="GO" id="GO:0006412">
    <property type="term" value="P:translation"/>
    <property type="evidence" value="ECO:0007669"/>
    <property type="project" value="UniProtKB-UniRule"/>
</dbReference>
<evidence type="ECO:0000256" key="1">
    <source>
        <dbReference type="ARBA" id="ARBA00005306"/>
    </source>
</evidence>
<comment type="similarity">
    <text evidence="1 10">Belongs to the GatB/GatE family. GatB subfamily.</text>
</comment>
<dbReference type="PANTHER" id="PTHR11659">
    <property type="entry name" value="GLUTAMYL-TRNA GLN AMIDOTRANSFERASE SUBUNIT B MITOCHONDRIAL AND PROKARYOTIC PET112-RELATED"/>
    <property type="match status" value="1"/>
</dbReference>
<dbReference type="InterPro" id="IPR004413">
    <property type="entry name" value="GatB"/>
</dbReference>
<dbReference type="EC" id="6.3.5.-" evidence="10"/>
<dbReference type="Pfam" id="PF02637">
    <property type="entry name" value="GatB_Yqey"/>
    <property type="match status" value="1"/>
</dbReference>
<keyword evidence="4 10" id="KW-0547">Nucleotide-binding</keyword>
<evidence type="ECO:0000256" key="6">
    <source>
        <dbReference type="ARBA" id="ARBA00022917"/>
    </source>
</evidence>
<proteinExistence type="inferred from homology"/>
<comment type="caution">
    <text evidence="12">The sequence shown here is derived from an EMBL/GenBank/DDBJ whole genome shotgun (WGS) entry which is preliminary data.</text>
</comment>
<evidence type="ECO:0000256" key="2">
    <source>
        <dbReference type="ARBA" id="ARBA00011123"/>
    </source>
</evidence>
<dbReference type="NCBIfam" id="TIGR00133">
    <property type="entry name" value="gatB"/>
    <property type="match status" value="1"/>
</dbReference>
<evidence type="ECO:0000256" key="7">
    <source>
        <dbReference type="ARBA" id="ARBA00024799"/>
    </source>
</evidence>
<dbReference type="InterPro" id="IPR003789">
    <property type="entry name" value="Asn/Gln_tRNA_amidoTrase-B-like"/>
</dbReference>
<dbReference type="SUPFAM" id="SSF89095">
    <property type="entry name" value="GatB/YqeY motif"/>
    <property type="match status" value="1"/>
</dbReference>
<dbReference type="Pfam" id="PF02934">
    <property type="entry name" value="GatB_N"/>
    <property type="match status" value="1"/>
</dbReference>
<dbReference type="InterPro" id="IPR042114">
    <property type="entry name" value="GatB_C_1"/>
</dbReference>
<evidence type="ECO:0000256" key="5">
    <source>
        <dbReference type="ARBA" id="ARBA00022840"/>
    </source>
</evidence>
<dbReference type="SUPFAM" id="SSF55931">
    <property type="entry name" value="Glutamine synthetase/guanido kinase"/>
    <property type="match status" value="1"/>
</dbReference>
<name>A0A1F5CD17_9BACT</name>
<keyword evidence="5 10" id="KW-0067">ATP-binding</keyword>
<dbReference type="AlphaFoldDB" id="A0A1F5CD17"/>
<dbReference type="GO" id="GO:0050566">
    <property type="term" value="F:asparaginyl-tRNA synthase (glutamine-hydrolyzing) activity"/>
    <property type="evidence" value="ECO:0007669"/>
    <property type="project" value="RHEA"/>
</dbReference>
<dbReference type="InterPro" id="IPR017959">
    <property type="entry name" value="Asn/Gln-tRNA_amidoTrfase_suB/E"/>
</dbReference>
<reference evidence="12 13" key="1">
    <citation type="journal article" date="2016" name="Nat. Commun.">
        <title>Thousands of microbial genomes shed light on interconnected biogeochemical processes in an aquifer system.</title>
        <authorList>
            <person name="Anantharaman K."/>
            <person name="Brown C.T."/>
            <person name="Hug L.A."/>
            <person name="Sharon I."/>
            <person name="Castelle C.J."/>
            <person name="Probst A.J."/>
            <person name="Thomas B.C."/>
            <person name="Singh A."/>
            <person name="Wilkins M.J."/>
            <person name="Karaoz U."/>
            <person name="Brodie E.L."/>
            <person name="Williams K.H."/>
            <person name="Hubbard S.S."/>
            <person name="Banfield J.F."/>
        </authorList>
    </citation>
    <scope>NUCLEOTIDE SEQUENCE [LARGE SCALE GENOMIC DNA]</scope>
</reference>
<dbReference type="Gene3D" id="1.10.10.410">
    <property type="match status" value="1"/>
</dbReference>
<keyword evidence="6 10" id="KW-0648">Protein biosynthesis</keyword>
<feature type="domain" description="Asn/Gln amidotransferase" evidence="11">
    <location>
        <begin position="360"/>
        <end position="507"/>
    </location>
</feature>
<protein>
    <recommendedName>
        <fullName evidence="10">Aspartyl/glutamyl-tRNA(Asn/Gln) amidotransferase subunit B</fullName>
        <shortName evidence="10">Asp/Glu-ADT subunit B</shortName>
        <ecNumber evidence="10">6.3.5.-</ecNumber>
    </recommendedName>
</protein>
<evidence type="ECO:0000256" key="9">
    <source>
        <dbReference type="ARBA" id="ARBA00047913"/>
    </source>
</evidence>
<dbReference type="NCBIfam" id="NF004012">
    <property type="entry name" value="PRK05477.1-2"/>
    <property type="match status" value="1"/>
</dbReference>
<evidence type="ECO:0000313" key="13">
    <source>
        <dbReference type="Proteomes" id="UP000177197"/>
    </source>
</evidence>
<keyword evidence="3 10" id="KW-0436">Ligase</keyword>
<dbReference type="FunFam" id="1.10.10.410:FF:000001">
    <property type="entry name" value="Aspartyl/glutamyl-tRNA(Asn/Gln) amidotransferase subunit B"/>
    <property type="match status" value="1"/>
</dbReference>
<dbReference type="SMART" id="SM00845">
    <property type="entry name" value="GatB_Yqey"/>
    <property type="match status" value="1"/>
</dbReference>
<evidence type="ECO:0000256" key="3">
    <source>
        <dbReference type="ARBA" id="ARBA00022598"/>
    </source>
</evidence>
<comment type="function">
    <text evidence="7 10">Allows the formation of correctly charged Asn-tRNA(Asn) or Gln-tRNA(Gln) through the transamidation of misacylated Asp-tRNA(Asn) or Glu-tRNA(Gln) in organisms which lack either or both of asparaginyl-tRNA or glutaminyl-tRNA synthetases. The reaction takes place in the presence of glutamine and ATP through an activated phospho-Asp-tRNA(Asn) or phospho-Glu-tRNA(Gln).</text>
</comment>
<dbReference type="PROSITE" id="PS01234">
    <property type="entry name" value="GATB"/>
    <property type="match status" value="1"/>
</dbReference>
<comment type="catalytic activity">
    <reaction evidence="8 10">
        <text>L-aspartyl-tRNA(Asn) + L-glutamine + ATP + H2O = L-asparaginyl-tRNA(Asn) + L-glutamate + ADP + phosphate + 2 H(+)</text>
        <dbReference type="Rhea" id="RHEA:14513"/>
        <dbReference type="Rhea" id="RHEA-COMP:9674"/>
        <dbReference type="Rhea" id="RHEA-COMP:9677"/>
        <dbReference type="ChEBI" id="CHEBI:15377"/>
        <dbReference type="ChEBI" id="CHEBI:15378"/>
        <dbReference type="ChEBI" id="CHEBI:29985"/>
        <dbReference type="ChEBI" id="CHEBI:30616"/>
        <dbReference type="ChEBI" id="CHEBI:43474"/>
        <dbReference type="ChEBI" id="CHEBI:58359"/>
        <dbReference type="ChEBI" id="CHEBI:78515"/>
        <dbReference type="ChEBI" id="CHEBI:78516"/>
        <dbReference type="ChEBI" id="CHEBI:456216"/>
    </reaction>
</comment>
<dbReference type="Gene3D" id="1.10.150.380">
    <property type="entry name" value="GatB domain, N-terminal subdomain"/>
    <property type="match status" value="1"/>
</dbReference>
<gene>
    <name evidence="10" type="primary">gatB</name>
    <name evidence="12" type="ORF">A3I30_00115</name>
</gene>
<dbReference type="HAMAP" id="MF_00121">
    <property type="entry name" value="GatB"/>
    <property type="match status" value="1"/>
</dbReference>
<dbReference type="GO" id="GO:0050567">
    <property type="term" value="F:glutaminyl-tRNA synthase (glutamine-hydrolyzing) activity"/>
    <property type="evidence" value="ECO:0007669"/>
    <property type="project" value="UniProtKB-UniRule"/>
</dbReference>
<dbReference type="InterPro" id="IPR023168">
    <property type="entry name" value="GatB_Yqey_C_2"/>
</dbReference>
<accession>A0A1F5CD17</accession>
<evidence type="ECO:0000256" key="4">
    <source>
        <dbReference type="ARBA" id="ARBA00022741"/>
    </source>
</evidence>
<dbReference type="GO" id="GO:0005524">
    <property type="term" value="F:ATP binding"/>
    <property type="evidence" value="ECO:0007669"/>
    <property type="project" value="UniProtKB-KW"/>
</dbReference>
<evidence type="ECO:0000313" key="12">
    <source>
        <dbReference type="EMBL" id="OGD40732.1"/>
    </source>
</evidence>
<dbReference type="NCBIfam" id="NF004014">
    <property type="entry name" value="PRK05477.1-4"/>
    <property type="match status" value="1"/>
</dbReference>
<dbReference type="InterPro" id="IPR014746">
    <property type="entry name" value="Gln_synth/guanido_kin_cat_dom"/>
</dbReference>
<comment type="subunit">
    <text evidence="2 10">Heterotrimer of A, B and C subunits.</text>
</comment>
<organism evidence="12 13">
    <name type="scientific">Candidatus Azambacteria bacterium RIFCSPLOWO2_02_FULL_44_14</name>
    <dbReference type="NCBI Taxonomy" id="1797306"/>
    <lineage>
        <taxon>Bacteria</taxon>
        <taxon>Candidatus Azamiibacteriota</taxon>
    </lineage>
</organism>
<dbReference type="Proteomes" id="UP000177197">
    <property type="component" value="Unassembled WGS sequence"/>
</dbReference>
<dbReference type="InterPro" id="IPR017958">
    <property type="entry name" value="Gln-tRNA_amidoTrfase_suB_CS"/>
</dbReference>
<dbReference type="EMBL" id="MEYV01000002">
    <property type="protein sequence ID" value="OGD40732.1"/>
    <property type="molecule type" value="Genomic_DNA"/>
</dbReference>
<comment type="catalytic activity">
    <reaction evidence="9 10">
        <text>L-glutamyl-tRNA(Gln) + L-glutamine + ATP + H2O = L-glutaminyl-tRNA(Gln) + L-glutamate + ADP + phosphate + H(+)</text>
        <dbReference type="Rhea" id="RHEA:17521"/>
        <dbReference type="Rhea" id="RHEA-COMP:9681"/>
        <dbReference type="Rhea" id="RHEA-COMP:9684"/>
        <dbReference type="ChEBI" id="CHEBI:15377"/>
        <dbReference type="ChEBI" id="CHEBI:15378"/>
        <dbReference type="ChEBI" id="CHEBI:29985"/>
        <dbReference type="ChEBI" id="CHEBI:30616"/>
        <dbReference type="ChEBI" id="CHEBI:43474"/>
        <dbReference type="ChEBI" id="CHEBI:58359"/>
        <dbReference type="ChEBI" id="CHEBI:78520"/>
        <dbReference type="ChEBI" id="CHEBI:78521"/>
        <dbReference type="ChEBI" id="CHEBI:456216"/>
    </reaction>
</comment>
<evidence type="ECO:0000256" key="10">
    <source>
        <dbReference type="HAMAP-Rule" id="MF_00121"/>
    </source>
</evidence>
<sequence>MKYEPVIGLEIHTELKTKTKMFCASRNDPDEKHPNVNICPVCTGQPGTLPTINEEAVKKTIKVGMALESKIADETRWDRKNYFYPDLPKGYQISQYDKPLCFGGELTIPGGRKIRVRRIHLEEDTGRLLHESHVGHSLVDFNRAGVPLMELVTEPDLRSGQEASAFAQELQLILRYLGVSDADMEKGQLRVEANISLRPENPNSKTQIPNLGTKVEIKNLNSFKAVRDAVDYEIKRQAELLEDGKKIVQETRGWSGTKGETFSQRSKEESHDYRYFPEPDLPSLKIDPVFIQDVAKALPELPAQKRERFARQYGLGAAQINTLVADEKLAEFFENVVSEFMDWESSGLDKDSRLAEGFDVAPHAVVDKQKLFDLAANYTLSDLLGLLNKASASVDDIRIKPEDFAEWLGLIHRGVITSRAAKDVLYEMWATGKDPSLVVKEKNLVQIQDAGEIEKTAREVVSRNAAAVSDYKKGKLEALKFLVGEAMKETRGKANPQLLKEIFEKLLK</sequence>
<dbReference type="InterPro" id="IPR018027">
    <property type="entry name" value="Asn/Gln_amidotransferase"/>
</dbReference>
<dbReference type="InterPro" id="IPR006075">
    <property type="entry name" value="Asn/Gln-tRNA_Trfase_suB/E_cat"/>
</dbReference>
<evidence type="ECO:0000259" key="11">
    <source>
        <dbReference type="SMART" id="SM00845"/>
    </source>
</evidence>
<evidence type="ECO:0000256" key="8">
    <source>
        <dbReference type="ARBA" id="ARBA00047380"/>
    </source>
</evidence>